<keyword evidence="1" id="KW-0732">Signal</keyword>
<feature type="chain" id="PRO_5040335442" evidence="1">
    <location>
        <begin position="20"/>
        <end position="106"/>
    </location>
</feature>
<keyword evidence="3" id="KW-1185">Reference proteome</keyword>
<protein>
    <submittedName>
        <fullName evidence="2">Uncharacterized protein</fullName>
    </submittedName>
</protein>
<comment type="caution">
    <text evidence="2">The sequence shown here is derived from an EMBL/GenBank/DDBJ whole genome shotgun (WGS) entry which is preliminary data.</text>
</comment>
<evidence type="ECO:0000313" key="2">
    <source>
        <dbReference type="EMBL" id="KAF9503963.1"/>
    </source>
</evidence>
<name>A0A9P6DMC6_9AGAM</name>
<evidence type="ECO:0000256" key="1">
    <source>
        <dbReference type="SAM" id="SignalP"/>
    </source>
</evidence>
<proteinExistence type="predicted"/>
<dbReference type="Proteomes" id="UP000886523">
    <property type="component" value="Unassembled WGS sequence"/>
</dbReference>
<gene>
    <name evidence="2" type="ORF">BS47DRAFT_1369140</name>
</gene>
<evidence type="ECO:0000313" key="3">
    <source>
        <dbReference type="Proteomes" id="UP000886523"/>
    </source>
</evidence>
<dbReference type="EMBL" id="MU129280">
    <property type="protein sequence ID" value="KAF9503963.1"/>
    <property type="molecule type" value="Genomic_DNA"/>
</dbReference>
<reference evidence="2" key="1">
    <citation type="journal article" date="2020" name="Nat. Commun.">
        <title>Large-scale genome sequencing of mycorrhizal fungi provides insights into the early evolution of symbiotic traits.</title>
        <authorList>
            <person name="Miyauchi S."/>
            <person name="Kiss E."/>
            <person name="Kuo A."/>
            <person name="Drula E."/>
            <person name="Kohler A."/>
            <person name="Sanchez-Garcia M."/>
            <person name="Morin E."/>
            <person name="Andreopoulos B."/>
            <person name="Barry K.W."/>
            <person name="Bonito G."/>
            <person name="Buee M."/>
            <person name="Carver A."/>
            <person name="Chen C."/>
            <person name="Cichocki N."/>
            <person name="Clum A."/>
            <person name="Culley D."/>
            <person name="Crous P.W."/>
            <person name="Fauchery L."/>
            <person name="Girlanda M."/>
            <person name="Hayes R.D."/>
            <person name="Keri Z."/>
            <person name="LaButti K."/>
            <person name="Lipzen A."/>
            <person name="Lombard V."/>
            <person name="Magnuson J."/>
            <person name="Maillard F."/>
            <person name="Murat C."/>
            <person name="Nolan M."/>
            <person name="Ohm R.A."/>
            <person name="Pangilinan J."/>
            <person name="Pereira M.F."/>
            <person name="Perotto S."/>
            <person name="Peter M."/>
            <person name="Pfister S."/>
            <person name="Riley R."/>
            <person name="Sitrit Y."/>
            <person name="Stielow J.B."/>
            <person name="Szollosi G."/>
            <person name="Zifcakova L."/>
            <person name="Stursova M."/>
            <person name="Spatafora J.W."/>
            <person name="Tedersoo L."/>
            <person name="Vaario L.M."/>
            <person name="Yamada A."/>
            <person name="Yan M."/>
            <person name="Wang P."/>
            <person name="Xu J."/>
            <person name="Bruns T."/>
            <person name="Baldrian P."/>
            <person name="Vilgalys R."/>
            <person name="Dunand C."/>
            <person name="Henrissat B."/>
            <person name="Grigoriev I.V."/>
            <person name="Hibbett D."/>
            <person name="Nagy L.G."/>
            <person name="Martin F.M."/>
        </authorList>
    </citation>
    <scope>NUCLEOTIDE SEQUENCE</scope>
    <source>
        <strain evidence="2">UP504</strain>
    </source>
</reference>
<dbReference type="AlphaFoldDB" id="A0A9P6DMC6"/>
<organism evidence="2 3">
    <name type="scientific">Hydnum rufescens UP504</name>
    <dbReference type="NCBI Taxonomy" id="1448309"/>
    <lineage>
        <taxon>Eukaryota</taxon>
        <taxon>Fungi</taxon>
        <taxon>Dikarya</taxon>
        <taxon>Basidiomycota</taxon>
        <taxon>Agaricomycotina</taxon>
        <taxon>Agaricomycetes</taxon>
        <taxon>Cantharellales</taxon>
        <taxon>Hydnaceae</taxon>
        <taxon>Hydnum</taxon>
    </lineage>
</organism>
<accession>A0A9P6DMC6</accession>
<feature type="signal peptide" evidence="1">
    <location>
        <begin position="1"/>
        <end position="19"/>
    </location>
</feature>
<sequence length="106" mass="12487">MNLLCLFLWLNLLHPLLQAQPLRNSDVIMQELVLMHNLTKRLTTEVTLVHGLHWAGNWGIQPLVWYSGLISEQEALQWYTDYMRDREGLEVQQLVDDTTHLTMTHH</sequence>